<dbReference type="GO" id="GO:0005886">
    <property type="term" value="C:plasma membrane"/>
    <property type="evidence" value="ECO:0007669"/>
    <property type="project" value="TreeGrafter"/>
</dbReference>
<comment type="subcellular location">
    <subcellularLocation>
        <location evidence="1">Membrane</location>
        <topology evidence="1">Multi-pass membrane protein</topology>
    </subcellularLocation>
</comment>
<keyword evidence="2 6" id="KW-0812">Transmembrane</keyword>
<feature type="transmembrane region" description="Helical" evidence="6">
    <location>
        <begin position="428"/>
        <end position="449"/>
    </location>
</feature>
<keyword evidence="3 6" id="KW-1133">Transmembrane helix</keyword>
<accession>A0A367XX56</accession>
<gene>
    <name evidence="7" type="primary">JEN1_2</name>
    <name evidence="7" type="ORF">Cantr_06107</name>
</gene>
<dbReference type="PANTHER" id="PTHR23508:SF10">
    <property type="entry name" value="CARBOXYLIC ACID TRANSPORTER PROTEIN HOMOLOG"/>
    <property type="match status" value="1"/>
</dbReference>
<evidence type="ECO:0000256" key="4">
    <source>
        <dbReference type="ARBA" id="ARBA00023136"/>
    </source>
</evidence>
<evidence type="ECO:0000256" key="5">
    <source>
        <dbReference type="SAM" id="MobiDB-lite"/>
    </source>
</evidence>
<feature type="transmembrane region" description="Helical" evidence="6">
    <location>
        <begin position="335"/>
        <end position="353"/>
    </location>
</feature>
<protein>
    <submittedName>
        <fullName evidence="7">Carboxylic acid transporter</fullName>
    </submittedName>
</protein>
<reference evidence="7 8" key="1">
    <citation type="submission" date="2018-06" db="EMBL/GenBank/DDBJ databases">
        <title>Whole genome sequencing of Candida tropicalis (genome annotated by CSBL at Korea University).</title>
        <authorList>
            <person name="Ahn J."/>
        </authorList>
    </citation>
    <scope>NUCLEOTIDE SEQUENCE [LARGE SCALE GENOMIC DNA]</scope>
    <source>
        <strain evidence="7 8">ATCC 20962</strain>
    </source>
</reference>
<evidence type="ECO:0000313" key="7">
    <source>
        <dbReference type="EMBL" id="RCK57820.1"/>
    </source>
</evidence>
<feature type="compositionally biased region" description="Polar residues" evidence="5">
    <location>
        <begin position="461"/>
        <end position="476"/>
    </location>
</feature>
<keyword evidence="8" id="KW-1185">Reference proteome</keyword>
<dbReference type="OrthoDB" id="5296287at2759"/>
<dbReference type="Pfam" id="PF00083">
    <property type="entry name" value="Sugar_tr"/>
    <property type="match status" value="1"/>
</dbReference>
<evidence type="ECO:0000313" key="8">
    <source>
        <dbReference type="Proteomes" id="UP000253472"/>
    </source>
</evidence>
<feature type="region of interest" description="Disordered" evidence="5">
    <location>
        <begin position="461"/>
        <end position="482"/>
    </location>
</feature>
<feature type="transmembrane region" description="Helical" evidence="6">
    <location>
        <begin position="220"/>
        <end position="242"/>
    </location>
</feature>
<dbReference type="PANTHER" id="PTHR23508">
    <property type="entry name" value="CARBOXYLIC ACID TRANSPORTER PROTEIN HOMOLOG"/>
    <property type="match status" value="1"/>
</dbReference>
<feature type="transmembrane region" description="Helical" evidence="6">
    <location>
        <begin position="273"/>
        <end position="294"/>
    </location>
</feature>
<evidence type="ECO:0000256" key="2">
    <source>
        <dbReference type="ARBA" id="ARBA00022692"/>
    </source>
</evidence>
<feature type="transmembrane region" description="Helical" evidence="6">
    <location>
        <begin position="188"/>
        <end position="208"/>
    </location>
</feature>
<keyword evidence="4 6" id="KW-0472">Membrane</keyword>
<dbReference type="Proteomes" id="UP000253472">
    <property type="component" value="Unassembled WGS sequence"/>
</dbReference>
<evidence type="ECO:0000256" key="3">
    <source>
        <dbReference type="ARBA" id="ARBA00022989"/>
    </source>
</evidence>
<dbReference type="Gene3D" id="1.20.1250.20">
    <property type="entry name" value="MFS general substrate transporter like domains"/>
    <property type="match status" value="2"/>
</dbReference>
<proteinExistence type="predicted"/>
<dbReference type="InterPro" id="IPR036259">
    <property type="entry name" value="MFS_trans_sf"/>
</dbReference>
<sequence length="482" mass="54625">MDKKPEIEHISRANSNDFVQFDTKNNYNYEIYDDEDHPAHKNTELDEELFNEKPDLSWPSIRHYVASRLPTLLDLPLYHTDKKSYQVINLFPALKLLTLSEWNFYGLGFFAWALDSMDFFCVSVAAPEIPLTLGISITLVLMLRYVGALIFGIASDYFGRKWPYIIICSLFCVVEIGTGFVQTYQQFLGVRAVFGILMGAMYPISMVTALEGQPVEARSVLLGLFLSGYNFGYTLAMSPDFINLKKKKEKFNEQLQSQDEPVKKKRFWQKFDYSIIVTLKTESLMFSFLTLLYASWNFTSHGSHDLMVTMLTSQYHMSIDKIIVIIMSELFGRRLTVIVSLVFGGAFLYPSFIKVDKIWPAYIILIGAIYASCSLGPAYMLELVNSTHGTFLCGVAYQLGNLISSASVTIEAGLGENFPLEEPRQYDYGKVMCIFCGVLMCCLITIIFFGPERFHKNSNVHAQGTNEESSVGSTVDSVKERV</sequence>
<dbReference type="GO" id="GO:0035879">
    <property type="term" value="P:plasma membrane lactate transport"/>
    <property type="evidence" value="ECO:0007669"/>
    <property type="project" value="TreeGrafter"/>
</dbReference>
<feature type="transmembrane region" description="Helical" evidence="6">
    <location>
        <begin position="161"/>
        <end position="181"/>
    </location>
</feature>
<dbReference type="EMBL" id="QLNQ01000028">
    <property type="protein sequence ID" value="RCK57820.1"/>
    <property type="molecule type" value="Genomic_DNA"/>
</dbReference>
<organism evidence="7 8">
    <name type="scientific">Candida viswanathii</name>
    <dbReference type="NCBI Taxonomy" id="5486"/>
    <lineage>
        <taxon>Eukaryota</taxon>
        <taxon>Fungi</taxon>
        <taxon>Dikarya</taxon>
        <taxon>Ascomycota</taxon>
        <taxon>Saccharomycotina</taxon>
        <taxon>Pichiomycetes</taxon>
        <taxon>Debaryomycetaceae</taxon>
        <taxon>Candida/Lodderomyces clade</taxon>
        <taxon>Candida</taxon>
    </lineage>
</organism>
<evidence type="ECO:0000256" key="1">
    <source>
        <dbReference type="ARBA" id="ARBA00004141"/>
    </source>
</evidence>
<feature type="transmembrane region" description="Helical" evidence="6">
    <location>
        <begin position="359"/>
        <end position="379"/>
    </location>
</feature>
<dbReference type="InterPro" id="IPR005828">
    <property type="entry name" value="MFS_sugar_transport-like"/>
</dbReference>
<evidence type="ECO:0000256" key="6">
    <source>
        <dbReference type="SAM" id="Phobius"/>
    </source>
</evidence>
<comment type="caution">
    <text evidence="7">The sequence shown here is derived from an EMBL/GenBank/DDBJ whole genome shotgun (WGS) entry which is preliminary data.</text>
</comment>
<dbReference type="GO" id="GO:0015355">
    <property type="term" value="F:secondary active monocarboxylate transmembrane transporter activity"/>
    <property type="evidence" value="ECO:0007669"/>
    <property type="project" value="TreeGrafter"/>
</dbReference>
<dbReference type="STRING" id="5486.A0A367XX56"/>
<dbReference type="AlphaFoldDB" id="A0A367XX56"/>
<name>A0A367XX56_9ASCO</name>
<dbReference type="SUPFAM" id="SSF103473">
    <property type="entry name" value="MFS general substrate transporter"/>
    <property type="match status" value="1"/>
</dbReference>